<keyword evidence="3" id="KW-0430">Lectin</keyword>
<dbReference type="PATRIC" id="fig|35623.3.peg.796"/>
<evidence type="ECO:0000313" key="3">
    <source>
        <dbReference type="EMBL" id="CDR30869.1"/>
    </source>
</evidence>
<dbReference type="InterPro" id="IPR000757">
    <property type="entry name" value="Beta-glucanase-like"/>
</dbReference>
<proteinExistence type="inferred from homology"/>
<dbReference type="AlphaFoldDB" id="A0A061ABT2"/>
<organism evidence="3 4">
    <name type="scientific">Acholeplasma oculi</name>
    <dbReference type="NCBI Taxonomy" id="35623"/>
    <lineage>
        <taxon>Bacteria</taxon>
        <taxon>Bacillati</taxon>
        <taxon>Mycoplasmatota</taxon>
        <taxon>Mollicutes</taxon>
        <taxon>Acholeplasmatales</taxon>
        <taxon>Acholeplasmataceae</taxon>
        <taxon>Acholeplasma</taxon>
    </lineage>
</organism>
<evidence type="ECO:0000259" key="2">
    <source>
        <dbReference type="PROSITE" id="PS51762"/>
    </source>
</evidence>
<dbReference type="InterPro" id="IPR013320">
    <property type="entry name" value="ConA-like_dom_sf"/>
</dbReference>
<dbReference type="CDD" id="cd08023">
    <property type="entry name" value="GH16_laminarinase_like"/>
    <property type="match status" value="1"/>
</dbReference>
<dbReference type="HOGENOM" id="CLU_019533_0_3_14"/>
<dbReference type="STRING" id="35623.Aocu_07960"/>
<dbReference type="GO" id="GO:0030246">
    <property type="term" value="F:carbohydrate binding"/>
    <property type="evidence" value="ECO:0007669"/>
    <property type="project" value="UniProtKB-KW"/>
</dbReference>
<protein>
    <submittedName>
        <fullName evidence="3">Concanavalin A-like lectin/glucanases superfamily protein</fullName>
    </submittedName>
</protein>
<feature type="domain" description="GH16" evidence="2">
    <location>
        <begin position="1"/>
        <end position="233"/>
    </location>
</feature>
<dbReference type="Gene3D" id="2.60.120.200">
    <property type="match status" value="1"/>
</dbReference>
<name>A0A061ABT2_9MOLU</name>
<evidence type="ECO:0000313" key="4">
    <source>
        <dbReference type="Proteomes" id="UP000032434"/>
    </source>
</evidence>
<dbReference type="GO" id="GO:0004553">
    <property type="term" value="F:hydrolase activity, hydrolyzing O-glycosyl compounds"/>
    <property type="evidence" value="ECO:0007669"/>
    <property type="project" value="InterPro"/>
</dbReference>
<dbReference type="InterPro" id="IPR050546">
    <property type="entry name" value="Glycosyl_Hydrlase_16"/>
</dbReference>
<keyword evidence="4" id="KW-1185">Reference proteome</keyword>
<dbReference type="Pfam" id="PF00722">
    <property type="entry name" value="Glyco_hydro_16"/>
    <property type="match status" value="1"/>
</dbReference>
<sequence>MRKLIFEDHFDELNEENWTVEVGGHGFGNNEDQFYTKRSENIFVKDSLLHIVARKETYEYRQYTSAKIVSKHKVHMKYGSMEVRMKLPSGLGTWPAFWLLGENIKEVGWPECGEIDLMEFVGKEDNHIHFSLHSKNYNHTKNNNLHFKHFVKDLTHDFHVYRMDWDEFGFKFYFDDQLLLEELKGDKSGSQDWPFDQPFYMIANFAVGGNWGGKIDDSIFPQSFLIDYVKIYE</sequence>
<evidence type="ECO:0000256" key="1">
    <source>
        <dbReference type="ARBA" id="ARBA00006865"/>
    </source>
</evidence>
<gene>
    <name evidence="3" type="ORF">Aocu_07960</name>
</gene>
<dbReference type="OrthoDB" id="9809583at2"/>
<dbReference type="InParanoid" id="A0A061ABT2"/>
<dbReference type="Proteomes" id="UP000032434">
    <property type="component" value="Chromosome 1"/>
</dbReference>
<dbReference type="PANTHER" id="PTHR10963">
    <property type="entry name" value="GLYCOSYL HYDROLASE-RELATED"/>
    <property type="match status" value="1"/>
</dbReference>
<dbReference type="PROSITE" id="PS51762">
    <property type="entry name" value="GH16_2"/>
    <property type="match status" value="1"/>
</dbReference>
<dbReference type="KEGG" id="aoc:Aocu_07960"/>
<dbReference type="RefSeq" id="WP_045749359.1">
    <property type="nucleotide sequence ID" value="NZ_FUZK01000001.1"/>
</dbReference>
<dbReference type="GO" id="GO:0005975">
    <property type="term" value="P:carbohydrate metabolic process"/>
    <property type="evidence" value="ECO:0007669"/>
    <property type="project" value="InterPro"/>
</dbReference>
<dbReference type="PANTHER" id="PTHR10963:SF55">
    <property type="entry name" value="GLYCOSIDE HYDROLASE FAMILY 16 PROTEIN"/>
    <property type="match status" value="1"/>
</dbReference>
<dbReference type="SUPFAM" id="SSF49899">
    <property type="entry name" value="Concanavalin A-like lectins/glucanases"/>
    <property type="match status" value="1"/>
</dbReference>
<reference evidence="4" key="1">
    <citation type="submission" date="2014-05" db="EMBL/GenBank/DDBJ databases">
        <authorList>
            <person name="Kube M."/>
        </authorList>
    </citation>
    <scope>NUCLEOTIDE SEQUENCE [LARGE SCALE GENOMIC DNA]</scope>
</reference>
<comment type="similarity">
    <text evidence="1">Belongs to the glycosyl hydrolase 16 family.</text>
</comment>
<dbReference type="EMBL" id="LK028559">
    <property type="protein sequence ID" value="CDR30869.1"/>
    <property type="molecule type" value="Genomic_DNA"/>
</dbReference>
<accession>A0A061ABT2</accession>